<dbReference type="Pfam" id="PF00903">
    <property type="entry name" value="Glyoxalase"/>
    <property type="match status" value="1"/>
</dbReference>
<sequence length="261" mass="28621">MSKTFTVELRGIIADSWSWLGLAEVGRDHAAALALDKSLTSDVADAGLSEDDNGAAAAGDAVAVRFLELVSRLQWNWAELGSATSRALHGHAHGDRNLWRRRLTDDCSPKELHSLVPSRAGLTCAPPDSSYRTTTCSAINWLCTKSPKTTAASTSSTPSVRAHHIYNLFALVEHGRLTACPEDADDVPVPHFGVALTVDEFHALSKRVHGLNIKFIVEPHLRFVGRKGEQWTMFFKDPSGNNLEFKAMTNPENLFAKYVEE</sequence>
<evidence type="ECO:0000313" key="3">
    <source>
        <dbReference type="Proteomes" id="UP001165083"/>
    </source>
</evidence>
<organism evidence="2 3">
    <name type="scientific">Phytophthora lilii</name>
    <dbReference type="NCBI Taxonomy" id="2077276"/>
    <lineage>
        <taxon>Eukaryota</taxon>
        <taxon>Sar</taxon>
        <taxon>Stramenopiles</taxon>
        <taxon>Oomycota</taxon>
        <taxon>Peronosporomycetes</taxon>
        <taxon>Peronosporales</taxon>
        <taxon>Peronosporaceae</taxon>
        <taxon>Phytophthora</taxon>
    </lineage>
</organism>
<reference evidence="2" key="1">
    <citation type="submission" date="2023-04" db="EMBL/GenBank/DDBJ databases">
        <title>Phytophthora lilii NBRC 32176.</title>
        <authorList>
            <person name="Ichikawa N."/>
            <person name="Sato H."/>
            <person name="Tonouchi N."/>
        </authorList>
    </citation>
    <scope>NUCLEOTIDE SEQUENCE</scope>
    <source>
        <strain evidence="2">NBRC 32176</strain>
    </source>
</reference>
<dbReference type="PANTHER" id="PTHR39434:SF1">
    <property type="entry name" value="VOC DOMAIN-CONTAINING PROTEIN"/>
    <property type="match status" value="1"/>
</dbReference>
<dbReference type="EMBL" id="BSXW01001336">
    <property type="protein sequence ID" value="GMF35939.1"/>
    <property type="molecule type" value="Genomic_DNA"/>
</dbReference>
<dbReference type="OrthoDB" id="2580091at2759"/>
<dbReference type="InterPro" id="IPR004360">
    <property type="entry name" value="Glyas_Fos-R_dOase_dom"/>
</dbReference>
<evidence type="ECO:0000259" key="1">
    <source>
        <dbReference type="Pfam" id="PF00903"/>
    </source>
</evidence>
<name>A0A9W7CP79_9STRA</name>
<comment type="caution">
    <text evidence="2">The sequence shown here is derived from an EMBL/GenBank/DDBJ whole genome shotgun (WGS) entry which is preliminary data.</text>
</comment>
<gene>
    <name evidence="2" type="ORF">Plil01_001523900</name>
</gene>
<accession>A0A9W7CP79</accession>
<dbReference type="Proteomes" id="UP001165083">
    <property type="component" value="Unassembled WGS sequence"/>
</dbReference>
<dbReference type="Gene3D" id="3.10.180.10">
    <property type="entry name" value="2,3-Dihydroxybiphenyl 1,2-Dioxygenase, domain 1"/>
    <property type="match status" value="1"/>
</dbReference>
<dbReference type="InterPro" id="IPR029068">
    <property type="entry name" value="Glyas_Bleomycin-R_OHBP_Dase"/>
</dbReference>
<keyword evidence="3" id="KW-1185">Reference proteome</keyword>
<dbReference type="AlphaFoldDB" id="A0A9W7CP79"/>
<protein>
    <submittedName>
        <fullName evidence="2">Unnamed protein product</fullName>
    </submittedName>
</protein>
<dbReference type="SUPFAM" id="SSF54593">
    <property type="entry name" value="Glyoxalase/Bleomycin resistance protein/Dihydroxybiphenyl dioxygenase"/>
    <property type="match status" value="1"/>
</dbReference>
<evidence type="ECO:0000313" key="2">
    <source>
        <dbReference type="EMBL" id="GMF35939.1"/>
    </source>
</evidence>
<proteinExistence type="predicted"/>
<feature type="domain" description="Glyoxalase/fosfomycin resistance/dioxygenase" evidence="1">
    <location>
        <begin position="176"/>
        <end position="245"/>
    </location>
</feature>
<dbReference type="PANTHER" id="PTHR39434">
    <property type="match status" value="1"/>
</dbReference>